<dbReference type="InterPro" id="IPR022930">
    <property type="entry name" value="UPF0316"/>
</dbReference>
<dbReference type="Gene3D" id="3.30.70.120">
    <property type="match status" value="1"/>
</dbReference>
<comment type="subcellular location">
    <subcellularLocation>
        <location evidence="1 6">Cell membrane</location>
        <topology evidence="1 6">Multi-pass membrane protein</topology>
    </subcellularLocation>
</comment>
<gene>
    <name evidence="9" type="ORF">HP555_13850</name>
</gene>
<proteinExistence type="inferred from homology"/>
<dbReference type="GO" id="GO:0005886">
    <property type="term" value="C:plasma membrane"/>
    <property type="evidence" value="ECO:0007669"/>
    <property type="project" value="UniProtKB-SubCell"/>
</dbReference>
<organism evidence="9 10">
    <name type="scientific">Desulfobulbus oligotrophicus</name>
    <dbReference type="NCBI Taxonomy" id="1909699"/>
    <lineage>
        <taxon>Bacteria</taxon>
        <taxon>Pseudomonadati</taxon>
        <taxon>Thermodesulfobacteriota</taxon>
        <taxon>Desulfobulbia</taxon>
        <taxon>Desulfobulbales</taxon>
        <taxon>Desulfobulbaceae</taxon>
        <taxon>Desulfobulbus</taxon>
    </lineage>
</organism>
<sequence length="195" mass="21684">MQELLNSPVFTWVIVPCLICLARIADVSLGTLRIIFISRGMKLFAPFVGFFEILIWLVAITQVMNNLNNIAHFLSYAVGFSLGNYLGILLEEKLAMGKNIITIVIPGDASLLIHFLREKGFSVTVVDGKGAKGDVHVLFTVIRRSELNSVVSIIKRFHPKAFYTVEDIRFVSGGVFPAISNTSRFKFLSFLNTGK</sequence>
<dbReference type="HAMAP" id="MF_01515">
    <property type="entry name" value="UPF0316"/>
    <property type="match status" value="1"/>
</dbReference>
<keyword evidence="3 6" id="KW-0812">Transmembrane</keyword>
<feature type="domain" description="DUF2179" evidence="7">
    <location>
        <begin position="121"/>
        <end position="173"/>
    </location>
</feature>
<dbReference type="AlphaFoldDB" id="A0A7T5VFC5"/>
<dbReference type="InterPro" id="IPR019264">
    <property type="entry name" value="DUF2179"/>
</dbReference>
<dbReference type="EMBL" id="CP054140">
    <property type="protein sequence ID" value="QQG66869.1"/>
    <property type="molecule type" value="Genomic_DNA"/>
</dbReference>
<dbReference type="Proteomes" id="UP000596092">
    <property type="component" value="Chromosome"/>
</dbReference>
<reference evidence="9 10" key="1">
    <citation type="submission" date="2020-05" db="EMBL/GenBank/DDBJ databases">
        <title>Complete genome of Desulfobulbus oligotrophicus.</title>
        <authorList>
            <person name="Podar M."/>
        </authorList>
    </citation>
    <scope>NUCLEOTIDE SEQUENCE [LARGE SCALE GENOMIC DNA]</scope>
    <source>
        <strain evidence="9 10">Prop6</strain>
    </source>
</reference>
<feature type="domain" description="DUF5698" evidence="8">
    <location>
        <begin position="31"/>
        <end position="88"/>
    </location>
</feature>
<name>A0A7T5VFC5_9BACT</name>
<dbReference type="PANTHER" id="PTHR40060">
    <property type="entry name" value="UPF0316 PROTEIN YEBE"/>
    <property type="match status" value="1"/>
</dbReference>
<keyword evidence="2 6" id="KW-1003">Cell membrane</keyword>
<dbReference type="Pfam" id="PF18955">
    <property type="entry name" value="DUF5698"/>
    <property type="match status" value="1"/>
</dbReference>
<evidence type="ECO:0000256" key="4">
    <source>
        <dbReference type="ARBA" id="ARBA00022989"/>
    </source>
</evidence>
<evidence type="ECO:0000259" key="7">
    <source>
        <dbReference type="Pfam" id="PF10035"/>
    </source>
</evidence>
<evidence type="ECO:0000256" key="3">
    <source>
        <dbReference type="ARBA" id="ARBA00022692"/>
    </source>
</evidence>
<dbReference type="Pfam" id="PF10035">
    <property type="entry name" value="DUF2179"/>
    <property type="match status" value="1"/>
</dbReference>
<keyword evidence="10" id="KW-1185">Reference proteome</keyword>
<dbReference type="InterPro" id="IPR015867">
    <property type="entry name" value="N-reg_PII/ATP_PRibTrfase_C"/>
</dbReference>
<evidence type="ECO:0000256" key="2">
    <source>
        <dbReference type="ARBA" id="ARBA00022475"/>
    </source>
</evidence>
<feature type="transmembrane region" description="Helical" evidence="6">
    <location>
        <begin position="70"/>
        <end position="90"/>
    </location>
</feature>
<evidence type="ECO:0000313" key="9">
    <source>
        <dbReference type="EMBL" id="QQG66869.1"/>
    </source>
</evidence>
<dbReference type="KEGG" id="dog:HP555_13850"/>
<evidence type="ECO:0000313" key="10">
    <source>
        <dbReference type="Proteomes" id="UP000596092"/>
    </source>
</evidence>
<feature type="transmembrane region" description="Helical" evidence="6">
    <location>
        <begin position="43"/>
        <end position="64"/>
    </location>
</feature>
<dbReference type="RefSeq" id="WP_199263157.1">
    <property type="nucleotide sequence ID" value="NZ_CP054140.1"/>
</dbReference>
<protein>
    <recommendedName>
        <fullName evidence="6">UPF0316 protein HP555_13850</fullName>
    </recommendedName>
</protein>
<accession>A0A7T5VFC5</accession>
<comment type="similarity">
    <text evidence="6">Belongs to the UPF0316 family.</text>
</comment>
<dbReference type="NCBIfam" id="NF003191">
    <property type="entry name" value="PRK04164.1-2"/>
    <property type="match status" value="1"/>
</dbReference>
<keyword evidence="5 6" id="KW-0472">Membrane</keyword>
<evidence type="ECO:0000259" key="8">
    <source>
        <dbReference type="Pfam" id="PF18955"/>
    </source>
</evidence>
<evidence type="ECO:0000256" key="1">
    <source>
        <dbReference type="ARBA" id="ARBA00004651"/>
    </source>
</evidence>
<dbReference type="PANTHER" id="PTHR40060:SF1">
    <property type="entry name" value="UPF0316 PROTEIN YEBE"/>
    <property type="match status" value="1"/>
</dbReference>
<keyword evidence="4 6" id="KW-1133">Transmembrane helix</keyword>
<evidence type="ECO:0000256" key="6">
    <source>
        <dbReference type="HAMAP-Rule" id="MF_01515"/>
    </source>
</evidence>
<dbReference type="InterPro" id="IPR044035">
    <property type="entry name" value="DUF5698"/>
</dbReference>
<feature type="transmembrane region" description="Helical" evidence="6">
    <location>
        <begin position="12"/>
        <end position="36"/>
    </location>
</feature>
<dbReference type="CDD" id="cd16381">
    <property type="entry name" value="YitT_C_like_1"/>
    <property type="match status" value="1"/>
</dbReference>
<evidence type="ECO:0000256" key="5">
    <source>
        <dbReference type="ARBA" id="ARBA00023136"/>
    </source>
</evidence>